<proteinExistence type="predicted"/>
<dbReference type="SUPFAM" id="SSF51445">
    <property type="entry name" value="(Trans)glycosidases"/>
    <property type="match status" value="1"/>
</dbReference>
<keyword evidence="2" id="KW-0326">Glycosidase</keyword>
<keyword evidence="1 4" id="KW-0378">Hydrolase</keyword>
<dbReference type="EMBL" id="JAFCMP010000290">
    <property type="protein sequence ID" value="KAG5181826.1"/>
    <property type="molecule type" value="Genomic_DNA"/>
</dbReference>
<name>A0A836CFD3_9STRA</name>
<evidence type="ECO:0000313" key="5">
    <source>
        <dbReference type="Proteomes" id="UP000664859"/>
    </source>
</evidence>
<organism evidence="4 5">
    <name type="scientific">Tribonema minus</name>
    <dbReference type="NCBI Taxonomy" id="303371"/>
    <lineage>
        <taxon>Eukaryota</taxon>
        <taxon>Sar</taxon>
        <taxon>Stramenopiles</taxon>
        <taxon>Ochrophyta</taxon>
        <taxon>PX clade</taxon>
        <taxon>Xanthophyceae</taxon>
        <taxon>Tribonematales</taxon>
        <taxon>Tribonemataceae</taxon>
        <taxon>Tribonema</taxon>
    </lineage>
</organism>
<evidence type="ECO:0000256" key="1">
    <source>
        <dbReference type="ARBA" id="ARBA00022801"/>
    </source>
</evidence>
<feature type="domain" description="GH26" evidence="3">
    <location>
        <begin position="1"/>
        <end position="300"/>
    </location>
</feature>
<dbReference type="InterPro" id="IPR017853">
    <property type="entry name" value="GH"/>
</dbReference>
<reference evidence="4" key="1">
    <citation type="submission" date="2021-02" db="EMBL/GenBank/DDBJ databases">
        <title>First Annotated Genome of the Yellow-green Alga Tribonema minus.</title>
        <authorList>
            <person name="Mahan K.M."/>
        </authorList>
    </citation>
    <scope>NUCLEOTIDE SEQUENCE</scope>
    <source>
        <strain evidence="4">UTEX B ZZ1240</strain>
    </source>
</reference>
<evidence type="ECO:0000259" key="3">
    <source>
        <dbReference type="PROSITE" id="PS51764"/>
    </source>
</evidence>
<evidence type="ECO:0000313" key="4">
    <source>
        <dbReference type="EMBL" id="KAG5181826.1"/>
    </source>
</evidence>
<sequence length="300" mass="33919">VQDALYKRYVGIGCYSGDLAPGDRELAYAKGQHLFDYQLLFQPIYELDLTSVQAIAADGRTPILNLEFLVDGDTRAMLQPIIQGEFDAQLHSFAEQAAQGGIHFMIRTLHEFNGDWYPWGLLYDPYNTGSYLNTKADLTLAFRHVINIFRAHGAPVKFQLNINGNNGLDDPRPFSDFWPGTVGLESVAITSYNRAYSTPAHQYSLSFYDGFYDAYTQVAALTDLPIWVAETGTTSYGTDKPAWLRQMFTSIALDFPRVTEVTFFMLNKVNEGVYTDWDLNTWEEVDGFIEGFRTLRALTS</sequence>
<comment type="caution">
    <text evidence="4">The sequence shown here is derived from an EMBL/GenBank/DDBJ whole genome shotgun (WGS) entry which is preliminary data.</text>
</comment>
<accession>A0A836CFD3</accession>
<dbReference type="AlphaFoldDB" id="A0A836CFD3"/>
<dbReference type="Proteomes" id="UP000664859">
    <property type="component" value="Unassembled WGS sequence"/>
</dbReference>
<keyword evidence="5" id="KW-1185">Reference proteome</keyword>
<protein>
    <submittedName>
        <fullName evidence="4">Glycoside hydrolase superfamily</fullName>
    </submittedName>
</protein>
<dbReference type="Gene3D" id="3.20.20.80">
    <property type="entry name" value="Glycosidases"/>
    <property type="match status" value="1"/>
</dbReference>
<evidence type="ECO:0000256" key="2">
    <source>
        <dbReference type="ARBA" id="ARBA00023295"/>
    </source>
</evidence>
<dbReference type="PROSITE" id="PS51764">
    <property type="entry name" value="GH26"/>
    <property type="match status" value="1"/>
</dbReference>
<dbReference type="GO" id="GO:0004553">
    <property type="term" value="F:hydrolase activity, hydrolyzing O-glycosyl compounds"/>
    <property type="evidence" value="ECO:0007669"/>
    <property type="project" value="InterPro"/>
</dbReference>
<dbReference type="InterPro" id="IPR022790">
    <property type="entry name" value="GH26_dom"/>
</dbReference>
<feature type="non-terminal residue" evidence="4">
    <location>
        <position position="1"/>
    </location>
</feature>
<feature type="non-terminal residue" evidence="4">
    <location>
        <position position="300"/>
    </location>
</feature>
<gene>
    <name evidence="4" type="ORF">JKP88DRAFT_149193</name>
</gene>